<dbReference type="EMBL" id="MCRI01000023">
    <property type="protein sequence ID" value="ODN66276.1"/>
    <property type="molecule type" value="Genomic_DNA"/>
</dbReference>
<dbReference type="RefSeq" id="WP_069296427.1">
    <property type="nucleotide sequence ID" value="NZ_MCRI01000023.1"/>
</dbReference>
<dbReference type="STRING" id="291169.A9E74_02007"/>
<proteinExistence type="predicted"/>
<organism evidence="1 2">
    <name type="scientific">Methylophaga muralis</name>
    <dbReference type="NCBI Taxonomy" id="291169"/>
    <lineage>
        <taxon>Bacteria</taxon>
        <taxon>Pseudomonadati</taxon>
        <taxon>Pseudomonadota</taxon>
        <taxon>Gammaproteobacteria</taxon>
        <taxon>Thiotrichales</taxon>
        <taxon>Piscirickettsiaceae</taxon>
        <taxon>Methylophaga</taxon>
    </lineage>
</organism>
<reference evidence="1 2" key="1">
    <citation type="submission" date="2016-07" db="EMBL/GenBank/DDBJ databases">
        <title>Draft Genome Sequence of Methylophaga muralis Bur 1.</title>
        <authorList>
            <person name="Vasilenko O.V."/>
            <person name="Doronina N.V."/>
            <person name="Shmareva M.N."/>
            <person name="Tarlachkov S.V."/>
            <person name="Mustakhimov I."/>
            <person name="Trotsenko Y.A."/>
        </authorList>
    </citation>
    <scope>NUCLEOTIDE SEQUENCE [LARGE SCALE GENOMIC DNA]</scope>
    <source>
        <strain evidence="1 2">Bur 1</strain>
    </source>
</reference>
<name>A0A1E3GRR9_9GAMM</name>
<sequence>MQDIIQGLMVWAVTLTGYQQPVEPPSVEAVTHQQLVKTLCDDQFCTAVAYYDTKTQTIYHDERMQLDLDQSARGFIVHEMVHYLQDLNGELVPEEMSCEQRIEKEQEAYRVQRYFLREHRQPTFQLDLAVSVLANVCKNTKAID</sequence>
<evidence type="ECO:0000313" key="2">
    <source>
        <dbReference type="Proteomes" id="UP000094379"/>
    </source>
</evidence>
<protein>
    <submittedName>
        <fullName evidence="1">Uncharacterized protein</fullName>
    </submittedName>
</protein>
<evidence type="ECO:0000313" key="1">
    <source>
        <dbReference type="EMBL" id="ODN66276.1"/>
    </source>
</evidence>
<dbReference type="Proteomes" id="UP000094379">
    <property type="component" value="Unassembled WGS sequence"/>
</dbReference>
<accession>A0A1E3GRR9</accession>
<keyword evidence="2" id="KW-1185">Reference proteome</keyword>
<gene>
    <name evidence="1" type="ORF">A9E74_02007</name>
</gene>
<dbReference type="AlphaFoldDB" id="A0A1E3GRR9"/>
<comment type="caution">
    <text evidence="1">The sequence shown here is derived from an EMBL/GenBank/DDBJ whole genome shotgun (WGS) entry which is preliminary data.</text>
</comment>